<dbReference type="AlphaFoldDB" id="A0A378JUB3"/>
<dbReference type="Proteomes" id="UP000254794">
    <property type="component" value="Unassembled WGS sequence"/>
</dbReference>
<dbReference type="RefSeq" id="WP_278043118.1">
    <property type="nucleotide sequence ID" value="NZ_CAAAHP010000002.1"/>
</dbReference>
<protein>
    <submittedName>
        <fullName evidence="1">Uncharacterized protein</fullName>
    </submittedName>
</protein>
<organism evidence="1 2">
    <name type="scientific">Legionella busanensis</name>
    <dbReference type="NCBI Taxonomy" id="190655"/>
    <lineage>
        <taxon>Bacteria</taxon>
        <taxon>Pseudomonadati</taxon>
        <taxon>Pseudomonadota</taxon>
        <taxon>Gammaproteobacteria</taxon>
        <taxon>Legionellales</taxon>
        <taxon>Legionellaceae</taxon>
        <taxon>Legionella</taxon>
    </lineage>
</organism>
<proteinExistence type="predicted"/>
<name>A0A378JUB3_9GAMM</name>
<gene>
    <name evidence="1" type="ORF">NCTC13316_01890</name>
</gene>
<evidence type="ECO:0000313" key="2">
    <source>
        <dbReference type="Proteomes" id="UP000254794"/>
    </source>
</evidence>
<dbReference type="EMBL" id="UGOD01000001">
    <property type="protein sequence ID" value="STX51792.1"/>
    <property type="molecule type" value="Genomic_DNA"/>
</dbReference>
<evidence type="ECO:0000313" key="1">
    <source>
        <dbReference type="EMBL" id="STX51792.1"/>
    </source>
</evidence>
<sequence length="40" mass="4544">MIDVSQDKLIGNVNLWLNKKKLGYQIGNTDDNCLRMSTFG</sequence>
<reference evidence="1 2" key="1">
    <citation type="submission" date="2018-06" db="EMBL/GenBank/DDBJ databases">
        <authorList>
            <consortium name="Pathogen Informatics"/>
            <person name="Doyle S."/>
        </authorList>
    </citation>
    <scope>NUCLEOTIDE SEQUENCE [LARGE SCALE GENOMIC DNA]</scope>
    <source>
        <strain evidence="1 2">NCTC13316</strain>
    </source>
</reference>
<accession>A0A378JUB3</accession>
<keyword evidence="2" id="KW-1185">Reference proteome</keyword>